<evidence type="ECO:0000256" key="5">
    <source>
        <dbReference type="ARBA" id="ARBA00022833"/>
    </source>
</evidence>
<reference evidence="9" key="1">
    <citation type="journal article" date="2021" name="Nat. Commun.">
        <title>Genetic determinants of endophytism in the Arabidopsis root mycobiome.</title>
        <authorList>
            <person name="Mesny F."/>
            <person name="Miyauchi S."/>
            <person name="Thiergart T."/>
            <person name="Pickel B."/>
            <person name="Atanasova L."/>
            <person name="Karlsson M."/>
            <person name="Huettel B."/>
            <person name="Barry K.W."/>
            <person name="Haridas S."/>
            <person name="Chen C."/>
            <person name="Bauer D."/>
            <person name="Andreopoulos W."/>
            <person name="Pangilinan J."/>
            <person name="LaButti K."/>
            <person name="Riley R."/>
            <person name="Lipzen A."/>
            <person name="Clum A."/>
            <person name="Drula E."/>
            <person name="Henrissat B."/>
            <person name="Kohler A."/>
            <person name="Grigoriev I.V."/>
            <person name="Martin F.M."/>
            <person name="Hacquard S."/>
        </authorList>
    </citation>
    <scope>NUCLEOTIDE SEQUENCE</scope>
    <source>
        <strain evidence="9">MPI-CAGE-AT-0021</strain>
    </source>
</reference>
<dbReference type="EMBL" id="JAGMUU010000033">
    <property type="protein sequence ID" value="KAH7118151.1"/>
    <property type="molecule type" value="Genomic_DNA"/>
</dbReference>
<comment type="caution">
    <text evidence="9">The sequence shown here is derived from an EMBL/GenBank/DDBJ whole genome shotgun (WGS) entry which is preliminary data.</text>
</comment>
<sequence length="1391" mass="155906">MDTKEDESIYRLACECERLFDQRINEQDSQESFQYTTRVLRLLAELRHRFAAWAAHSGVFAKRSLCLDRRLSNLPDIQDLVVRLLDTLKRTLAQLAAESGNGTNETSTNVTEGERRQEPSTPDMDALEIIEEALGRLHRLGNAIRQASSGGLISRVKRFAEGLDLAPFETLSHSSVQGLYPGANQSLQNHLSRSMTNSYETILFMRSRHESLQARRPEPHPQLAPISEEQDLLTAHPTRTVADVPRLQSLTLGGPQQPKSHPRQIVPNLRSELSSMNTRVLRAQLRDSQTAGSRRYRTSSIQINQVDYPPAPQAIGQANVVTCDWCFETHAKKDMEGSNWKRHLNKDFEPYLCIAEKCLESWPRYKKFEDWFEHMQTQHGRRWHQQIYKPSSWICPLCENNPEEYTDSQALLSHMQGTHSQHFTPEQLQMMMRQSRTHIPRAPDECPLCCYDIPTEDGKNQPPGLAARRQSTFGKRRKEPLQEQSSKSARRTVESNHPAPHQSHNSIFDDSDIESEHNSSADMPQKPQFAETVAHHVASHLQVLMYLTIRMITLQLNTQETLSEFKSDSVDGDDGSNSSWRNDLEKMVDIEKTTKMDVSESVELDIVPEEEHPFAVPPPFANSDQDWGKVELGGAISVEEDMFLQELLASGAYQSHLHGNEDSEAGSETPLSLQGGNHGASPVTTITDATRGAIVNTLSQCLPFGGRKYSFTSQDSTQSPLSQSAATAASPQAAYLPSTQDLQRYVGAYLAYFHPHLPFLHIPTLSFDMPLSSNSRPGVGGSGCLILSMGAIGALYEMEHAQSRELFEMAKKMIFLYLEERRKADVRKTDIRRSTPTDQSNEGAVHTPVWLIQAMLLNVVYGRNCGDKTASDIASTHSAALVSLAQAAELLRPARANSSDRQDVQMTDDGNWNTKTESDQAGWLRWKSMEERKRTLYAVFILSSLLVSAYNHTPALANSEIFLDLPCDEEFFSAESSADFSARGGAEAANHNRMTFHDALGELLRTNERHQQFPLNSIDPSLDRRDSPATELKPSTFGCLVLINALHNYIWETRQRHRNKVWTNEETEKMHRHIEPVLKAWQAAWASNPHHSVERPNPFGTGPLSADAIPLLDLAYIQLFVDLSPSKEKFWQRDWDGMVEELSRGNEIVQHAVHSPVSNSESGSTEPSNNSMHNSVFVDSPATQTSSMGLNAKFPPIQSGSVGMSNRSISRREKHLRKAAFYAADSLAMSDKLGVTFADFTSRDLPLQSAFCAFDCAQVLAEWIATLQDRVGRYLGILGQDQVNLTEVPAIMLLEEEDVKLLDKIQEVLSSAEMKMSLELANGMNGQDTSLNMDGHSGYAAKLLHSTALMLDKATVWPVTRVKAQCLETHANHMRARAERSVMPQNEVRVA</sequence>
<evidence type="ECO:0000256" key="1">
    <source>
        <dbReference type="ARBA" id="ARBA00004123"/>
    </source>
</evidence>
<evidence type="ECO:0000256" key="2">
    <source>
        <dbReference type="ARBA" id="ARBA00022723"/>
    </source>
</evidence>
<keyword evidence="5" id="KW-0862">Zinc</keyword>
<comment type="subcellular location">
    <subcellularLocation>
        <location evidence="1">Nucleus</location>
    </subcellularLocation>
</comment>
<dbReference type="InterPro" id="IPR007219">
    <property type="entry name" value="XnlR_reg_dom"/>
</dbReference>
<dbReference type="Pfam" id="PF04082">
    <property type="entry name" value="Fungal_trans"/>
    <property type="match status" value="1"/>
</dbReference>
<evidence type="ECO:0000313" key="10">
    <source>
        <dbReference type="Proteomes" id="UP000717696"/>
    </source>
</evidence>
<keyword evidence="6" id="KW-0539">Nucleus</keyword>
<feature type="region of interest" description="Disordered" evidence="7">
    <location>
        <begin position="895"/>
        <end position="914"/>
    </location>
</feature>
<feature type="region of interest" description="Disordered" evidence="7">
    <location>
        <begin position="657"/>
        <end position="682"/>
    </location>
</feature>
<feature type="region of interest" description="Disordered" evidence="7">
    <location>
        <begin position="96"/>
        <end position="122"/>
    </location>
</feature>
<evidence type="ECO:0000256" key="7">
    <source>
        <dbReference type="SAM" id="MobiDB-lite"/>
    </source>
</evidence>
<dbReference type="Proteomes" id="UP000717696">
    <property type="component" value="Unassembled WGS sequence"/>
</dbReference>
<keyword evidence="3" id="KW-0677">Repeat</keyword>
<dbReference type="PANTHER" id="PTHR40626">
    <property type="entry name" value="MIP31509P"/>
    <property type="match status" value="1"/>
</dbReference>
<feature type="region of interest" description="Disordered" evidence="7">
    <location>
        <begin position="457"/>
        <end position="524"/>
    </location>
</feature>
<keyword evidence="2" id="KW-0479">Metal-binding</keyword>
<dbReference type="GO" id="GO:0000978">
    <property type="term" value="F:RNA polymerase II cis-regulatory region sequence-specific DNA binding"/>
    <property type="evidence" value="ECO:0007669"/>
    <property type="project" value="InterPro"/>
</dbReference>
<feature type="compositionally biased region" description="Polar residues" evidence="7">
    <location>
        <begin position="904"/>
        <end position="914"/>
    </location>
</feature>
<dbReference type="OrthoDB" id="195446at2759"/>
<protein>
    <submittedName>
        <fullName evidence="9">Fungal-specific transcription factor domain-containing protein</fullName>
    </submittedName>
</protein>
<dbReference type="InterPro" id="IPR051059">
    <property type="entry name" value="VerF-like"/>
</dbReference>
<dbReference type="GO" id="GO:0000981">
    <property type="term" value="F:DNA-binding transcription factor activity, RNA polymerase II-specific"/>
    <property type="evidence" value="ECO:0007669"/>
    <property type="project" value="InterPro"/>
</dbReference>
<evidence type="ECO:0000256" key="6">
    <source>
        <dbReference type="ARBA" id="ARBA00023242"/>
    </source>
</evidence>
<dbReference type="GO" id="GO:0000785">
    <property type="term" value="C:chromatin"/>
    <property type="evidence" value="ECO:0007669"/>
    <property type="project" value="TreeGrafter"/>
</dbReference>
<evidence type="ECO:0000256" key="4">
    <source>
        <dbReference type="ARBA" id="ARBA00022771"/>
    </source>
</evidence>
<accession>A0A9P9DG69</accession>
<dbReference type="GO" id="GO:0005634">
    <property type="term" value="C:nucleus"/>
    <property type="evidence" value="ECO:0007669"/>
    <property type="project" value="UniProtKB-SubCell"/>
</dbReference>
<dbReference type="GO" id="GO:0006351">
    <property type="term" value="P:DNA-templated transcription"/>
    <property type="evidence" value="ECO:0007669"/>
    <property type="project" value="InterPro"/>
</dbReference>
<organism evidence="9 10">
    <name type="scientific">Dactylonectria estremocensis</name>
    <dbReference type="NCBI Taxonomy" id="1079267"/>
    <lineage>
        <taxon>Eukaryota</taxon>
        <taxon>Fungi</taxon>
        <taxon>Dikarya</taxon>
        <taxon>Ascomycota</taxon>
        <taxon>Pezizomycotina</taxon>
        <taxon>Sordariomycetes</taxon>
        <taxon>Hypocreomycetidae</taxon>
        <taxon>Hypocreales</taxon>
        <taxon>Nectriaceae</taxon>
        <taxon>Dactylonectria</taxon>
    </lineage>
</organism>
<evidence type="ECO:0000259" key="8">
    <source>
        <dbReference type="Pfam" id="PF04082"/>
    </source>
</evidence>
<evidence type="ECO:0000313" key="9">
    <source>
        <dbReference type="EMBL" id="KAH7118151.1"/>
    </source>
</evidence>
<dbReference type="GO" id="GO:0008270">
    <property type="term" value="F:zinc ion binding"/>
    <property type="evidence" value="ECO:0007669"/>
    <property type="project" value="UniProtKB-KW"/>
</dbReference>
<proteinExistence type="predicted"/>
<name>A0A9P9DG69_9HYPO</name>
<gene>
    <name evidence="9" type="ORF">B0J13DRAFT_570617</name>
</gene>
<keyword evidence="4" id="KW-0863">Zinc-finger</keyword>
<feature type="compositionally biased region" description="Polar residues" evidence="7">
    <location>
        <begin position="100"/>
        <end position="111"/>
    </location>
</feature>
<dbReference type="PANTHER" id="PTHR40626:SF13">
    <property type="entry name" value="RESPIRATION FACTOR 2-RELATED"/>
    <property type="match status" value="1"/>
</dbReference>
<feature type="domain" description="Xylanolytic transcriptional activator regulatory" evidence="8">
    <location>
        <begin position="748"/>
        <end position="993"/>
    </location>
</feature>
<keyword evidence="10" id="KW-1185">Reference proteome</keyword>
<evidence type="ECO:0000256" key="3">
    <source>
        <dbReference type="ARBA" id="ARBA00022737"/>
    </source>
</evidence>
<dbReference type="CDD" id="cd12148">
    <property type="entry name" value="fungal_TF_MHR"/>
    <property type="match status" value="1"/>
</dbReference>